<feature type="repeat" description="RCC1" evidence="1">
    <location>
        <begin position="84"/>
        <end position="135"/>
    </location>
</feature>
<dbReference type="SUPFAM" id="SSF50985">
    <property type="entry name" value="RCC1/BLIP-II"/>
    <property type="match status" value="1"/>
</dbReference>
<dbReference type="AlphaFoldDB" id="A0A1R4AC40"/>
<dbReference type="Pfam" id="PF00415">
    <property type="entry name" value="RCC1"/>
    <property type="match status" value="3"/>
</dbReference>
<name>A0A1R4AC40_BABMR</name>
<evidence type="ECO:0000256" key="1">
    <source>
        <dbReference type="PROSITE-ProRule" id="PRU00235"/>
    </source>
</evidence>
<dbReference type="RefSeq" id="XP_021338718.1">
    <property type="nucleotide sequence ID" value="XM_021482169.1"/>
</dbReference>
<protein>
    <submittedName>
        <fullName evidence="2">Regulator of chromosome condensation (RCC1) repeat</fullName>
        <ecNumber evidence="2">6.3.2.-</ecNumber>
    </submittedName>
</protein>
<dbReference type="OrthoDB" id="293800at2759"/>
<keyword evidence="2" id="KW-0436">Ligase</keyword>
<dbReference type="PANTHER" id="PTHR45982:SF11">
    <property type="entry name" value="E3 UBIQUITIN-PROTEIN LIGASE HERC1 ISOFORM X1-RELATED"/>
    <property type="match status" value="1"/>
</dbReference>
<feature type="repeat" description="RCC1" evidence="1">
    <location>
        <begin position="287"/>
        <end position="341"/>
    </location>
</feature>
<keyword evidence="3" id="KW-1185">Reference proteome</keyword>
<dbReference type="PRINTS" id="PR00633">
    <property type="entry name" value="RCCNDNSATION"/>
</dbReference>
<reference evidence="2 3" key="3">
    <citation type="journal article" date="2016" name="Sci. Rep.">
        <title>Genome-wide diversity and gene expression profiling of Babesia microti isolates identify polymorphic genes that mediate host-pathogen interactions.</title>
        <authorList>
            <person name="Silva J.C."/>
            <person name="Cornillot E."/>
            <person name="McCracken C."/>
            <person name="Usmani-Brown S."/>
            <person name="Dwivedi A."/>
            <person name="Ifeonu O.O."/>
            <person name="Crabtree J."/>
            <person name="Gotia H.T."/>
            <person name="Virji A.Z."/>
            <person name="Reynes C."/>
            <person name="Colinge J."/>
            <person name="Kumar V."/>
            <person name="Lawres L."/>
            <person name="Pazzi J.E."/>
            <person name="Pablo J.V."/>
            <person name="Hung C."/>
            <person name="Brancato J."/>
            <person name="Kumari P."/>
            <person name="Orvis J."/>
            <person name="Tretina K."/>
            <person name="Chibucos M."/>
            <person name="Ott S."/>
            <person name="Sadzewicz L."/>
            <person name="Sengamalay N."/>
            <person name="Shetty A.C."/>
            <person name="Su Q."/>
            <person name="Tallon L."/>
            <person name="Fraser C.M."/>
            <person name="Frutos R."/>
            <person name="Molina D.M."/>
            <person name="Krause P.J."/>
            <person name="Ben Mamoun C."/>
        </authorList>
    </citation>
    <scope>NUCLEOTIDE SEQUENCE [LARGE SCALE GENOMIC DNA]</scope>
    <source>
        <strain evidence="2 3">RI</strain>
    </source>
</reference>
<dbReference type="Proteomes" id="UP000002899">
    <property type="component" value="Chromosome III"/>
</dbReference>
<evidence type="ECO:0000313" key="3">
    <source>
        <dbReference type="Proteomes" id="UP000002899"/>
    </source>
</evidence>
<dbReference type="KEGG" id="bmic:BMR1_03g03515"/>
<dbReference type="EC" id="6.3.2.-" evidence="2"/>
<dbReference type="InterPro" id="IPR000408">
    <property type="entry name" value="Reg_chr_condens"/>
</dbReference>
<accession>A0A1R4AC40</accession>
<dbReference type="EMBL" id="LN871598">
    <property type="protein sequence ID" value="SJK86577.1"/>
    <property type="molecule type" value="Genomic_DNA"/>
</dbReference>
<dbReference type="GeneID" id="24425349"/>
<organism evidence="2 3">
    <name type="scientific">Babesia microti (strain RI)</name>
    <dbReference type="NCBI Taxonomy" id="1133968"/>
    <lineage>
        <taxon>Eukaryota</taxon>
        <taxon>Sar</taxon>
        <taxon>Alveolata</taxon>
        <taxon>Apicomplexa</taxon>
        <taxon>Aconoidasida</taxon>
        <taxon>Piroplasmida</taxon>
        <taxon>Babesiidae</taxon>
        <taxon>Babesia</taxon>
    </lineage>
</organism>
<dbReference type="InterPro" id="IPR009091">
    <property type="entry name" value="RCC1/BLIP-II"/>
</dbReference>
<dbReference type="PROSITE" id="PS00626">
    <property type="entry name" value="RCC1_2"/>
    <property type="match status" value="2"/>
</dbReference>
<proteinExistence type="predicted"/>
<dbReference type="PROSITE" id="PS50012">
    <property type="entry name" value="RCC1_3"/>
    <property type="match status" value="4"/>
</dbReference>
<sequence length="440" mass="48531">MHHKNIQIQACPIISTDYVNETPNYNDLSTAIHIYGDNPAANASCVFSAEDIYNREFIYVNLSHFKITTVCCSQNHILLLADIGQVFSFGRGDSGQLGHGTSINYLSEPTLIPGFDKFICGISCGKYHSIAIDRDGLTYTWGSEDATGHIANEWAPKQLDITTTSGEYIRVSHVASNDTQNIAISMDTHTMFIWGETFIGKKVPKPSLFYFDNNISFVQVALGFKFGIARTSTGEVYLWGDGTYGELAMKTSNTYVELPERADIPFFNNIIDVAAGDRHALVLDDCGNIYSFGDNLSGQCGDPTNYHTIIFYPRKVMIKQTHFRPVRVFCGSRHSACINESNQLFTWGHSSNQKLIFTKPLTQRPGVSVQSGQKSSCRSARIIYSLLHLKVTTAALGPEYTIVITGDGTHALKDSINIDIGKISSANLSDASFYSANEKG</sequence>
<feature type="repeat" description="RCC1" evidence="1">
    <location>
        <begin position="136"/>
        <end position="187"/>
    </location>
</feature>
<evidence type="ECO:0000313" key="2">
    <source>
        <dbReference type="EMBL" id="SJK86577.1"/>
    </source>
</evidence>
<reference evidence="2 3" key="1">
    <citation type="journal article" date="2012" name="Nucleic Acids Res.">
        <title>Sequencing of the smallest Apicomplexan genome from the human pathogen Babesia microti.</title>
        <authorList>
            <person name="Cornillot E."/>
            <person name="Hadj-Kaddour K."/>
            <person name="Dassouli A."/>
            <person name="Noel B."/>
            <person name="Ranwez V."/>
            <person name="Vacherie B."/>
            <person name="Augagneur Y."/>
            <person name="Bres V."/>
            <person name="Duclos A."/>
            <person name="Randazzo S."/>
            <person name="Carcy B."/>
            <person name="Debierre-Grockiego F."/>
            <person name="Delbecq S."/>
            <person name="Moubri-Menage K."/>
            <person name="Shams-Eldin H."/>
            <person name="Usmani-Brown S."/>
            <person name="Bringaud F."/>
            <person name="Wincker P."/>
            <person name="Vivares C.P."/>
            <person name="Schwarz R.T."/>
            <person name="Schetters T.P."/>
            <person name="Krause P.J."/>
            <person name="Gorenflot A."/>
            <person name="Berry V."/>
            <person name="Barbe V."/>
            <person name="Ben Mamoun C."/>
        </authorList>
    </citation>
    <scope>NUCLEOTIDE SEQUENCE [LARGE SCALE GENOMIC DNA]</scope>
    <source>
        <strain evidence="2 3">RI</strain>
    </source>
</reference>
<dbReference type="Gene3D" id="2.130.10.30">
    <property type="entry name" value="Regulator of chromosome condensation 1/beta-lactamase-inhibitor protein II"/>
    <property type="match status" value="2"/>
</dbReference>
<dbReference type="VEuPathDB" id="PiroplasmaDB:BMR1_03g03515"/>
<gene>
    <name evidence="2" type="ORF">BMR1_03g03515</name>
</gene>
<dbReference type="PANTHER" id="PTHR45982">
    <property type="entry name" value="REGULATOR OF CHROMOSOME CONDENSATION"/>
    <property type="match status" value="1"/>
</dbReference>
<feature type="repeat" description="RCC1" evidence="1">
    <location>
        <begin position="234"/>
        <end position="286"/>
    </location>
</feature>
<reference evidence="2 3" key="2">
    <citation type="journal article" date="2013" name="PLoS ONE">
        <title>Whole genome mapping and re-organization of the nuclear and mitochondrial genomes of Babesia microti isolates.</title>
        <authorList>
            <person name="Cornillot E."/>
            <person name="Dassouli A."/>
            <person name="Garg A."/>
            <person name="Pachikara N."/>
            <person name="Randazzo S."/>
            <person name="Depoix D."/>
            <person name="Carcy B."/>
            <person name="Delbecq S."/>
            <person name="Frutos R."/>
            <person name="Silva J.C."/>
            <person name="Sutton R."/>
            <person name="Krause P.J."/>
            <person name="Mamoun C.B."/>
        </authorList>
    </citation>
    <scope>NUCLEOTIDE SEQUENCE [LARGE SCALE GENOMIC DNA]</scope>
    <source>
        <strain evidence="2 3">RI</strain>
    </source>
</reference>
<dbReference type="GO" id="GO:0016874">
    <property type="term" value="F:ligase activity"/>
    <property type="evidence" value="ECO:0007669"/>
    <property type="project" value="UniProtKB-KW"/>
</dbReference>
<dbReference type="InterPro" id="IPR051553">
    <property type="entry name" value="Ran_GTPase-activating"/>
</dbReference>